<evidence type="ECO:0000256" key="4">
    <source>
        <dbReference type="ARBA" id="ARBA00011182"/>
    </source>
</evidence>
<evidence type="ECO:0000256" key="8">
    <source>
        <dbReference type="SAM" id="MobiDB-lite"/>
    </source>
</evidence>
<accession>A0A179G4J0</accession>
<proteinExistence type="inferred from homology"/>
<feature type="transmembrane region" description="Helical" evidence="9">
    <location>
        <begin position="214"/>
        <end position="234"/>
    </location>
</feature>
<dbReference type="EMBL" id="LSBJ02000001">
    <property type="protein sequence ID" value="OAQ72772.1"/>
    <property type="molecule type" value="Genomic_DNA"/>
</dbReference>
<dbReference type="GO" id="GO:0005789">
    <property type="term" value="C:endoplasmic reticulum membrane"/>
    <property type="evidence" value="ECO:0007669"/>
    <property type="project" value="UniProtKB-SubCell"/>
</dbReference>
<evidence type="ECO:0000256" key="1">
    <source>
        <dbReference type="ARBA" id="ARBA00003420"/>
    </source>
</evidence>
<reference evidence="11 12" key="1">
    <citation type="journal article" date="2016" name="PLoS Pathog.">
        <title>Biosynthesis of antibiotic leucinostatins in bio-control fungus Purpureocillium lilacinum and their inhibition on phytophthora revealed by genome mining.</title>
        <authorList>
            <person name="Wang G."/>
            <person name="Liu Z."/>
            <person name="Lin R."/>
            <person name="Li E."/>
            <person name="Mao Z."/>
            <person name="Ling J."/>
            <person name="Yang Y."/>
            <person name="Yin W.B."/>
            <person name="Xie B."/>
        </authorList>
    </citation>
    <scope>NUCLEOTIDE SEQUENCE [LARGE SCALE GENOMIC DNA]</scope>
    <source>
        <strain evidence="11">170</strain>
    </source>
</reference>
<comment type="function">
    <text evidence="1">Involved in the import of GDP-mannose from the cytoplasm into the Golgi lumen.</text>
</comment>
<dbReference type="GeneID" id="28844629"/>
<dbReference type="InterPro" id="IPR004853">
    <property type="entry name" value="Sugar_P_trans_dom"/>
</dbReference>
<name>A0A179G4J0_METCM</name>
<feature type="compositionally biased region" description="Basic residues" evidence="8">
    <location>
        <begin position="174"/>
        <end position="185"/>
    </location>
</feature>
<evidence type="ECO:0000313" key="12">
    <source>
        <dbReference type="Proteomes" id="UP000078397"/>
    </source>
</evidence>
<dbReference type="PANTHER" id="PTHR11132">
    <property type="entry name" value="SOLUTE CARRIER FAMILY 35"/>
    <property type="match status" value="1"/>
</dbReference>
<feature type="transmembrane region" description="Helical" evidence="9">
    <location>
        <begin position="514"/>
        <end position="533"/>
    </location>
</feature>
<keyword evidence="12" id="KW-1185">Reference proteome</keyword>
<feature type="region of interest" description="Disordered" evidence="8">
    <location>
        <begin position="1"/>
        <end position="40"/>
    </location>
</feature>
<feature type="compositionally biased region" description="Low complexity" evidence="8">
    <location>
        <begin position="1"/>
        <end position="20"/>
    </location>
</feature>
<dbReference type="Pfam" id="PF03151">
    <property type="entry name" value="TPT"/>
    <property type="match status" value="1"/>
</dbReference>
<dbReference type="InterPro" id="IPR050186">
    <property type="entry name" value="TPT_transporter"/>
</dbReference>
<comment type="subunit">
    <text evidence="4">Homooligomer.</text>
</comment>
<feature type="region of interest" description="Disordered" evidence="8">
    <location>
        <begin position="52"/>
        <end position="186"/>
    </location>
</feature>
<comment type="similarity">
    <text evidence="3">Belongs to the TPT transporter family. SLC35D subfamily.</text>
</comment>
<feature type="compositionally biased region" description="Acidic residues" evidence="8">
    <location>
        <begin position="158"/>
        <end position="168"/>
    </location>
</feature>
<keyword evidence="5 9" id="KW-0812">Transmembrane</keyword>
<dbReference type="Proteomes" id="UP000078397">
    <property type="component" value="Unassembled WGS sequence"/>
</dbReference>
<feature type="transmembrane region" description="Helical" evidence="9">
    <location>
        <begin position="383"/>
        <end position="402"/>
    </location>
</feature>
<organism evidence="11 12">
    <name type="scientific">Pochonia chlamydosporia 170</name>
    <dbReference type="NCBI Taxonomy" id="1380566"/>
    <lineage>
        <taxon>Eukaryota</taxon>
        <taxon>Fungi</taxon>
        <taxon>Dikarya</taxon>
        <taxon>Ascomycota</taxon>
        <taxon>Pezizomycotina</taxon>
        <taxon>Sordariomycetes</taxon>
        <taxon>Hypocreomycetidae</taxon>
        <taxon>Hypocreales</taxon>
        <taxon>Clavicipitaceae</taxon>
        <taxon>Pochonia</taxon>
    </lineage>
</organism>
<feature type="transmembrane region" description="Helical" evidence="9">
    <location>
        <begin position="414"/>
        <end position="435"/>
    </location>
</feature>
<comment type="subcellular location">
    <subcellularLocation>
        <location evidence="2">Endoplasmic reticulum membrane</location>
        <topology evidence="2">Multi-pass membrane protein</topology>
    </subcellularLocation>
</comment>
<feature type="compositionally biased region" description="Polar residues" evidence="8">
    <location>
        <begin position="598"/>
        <end position="609"/>
    </location>
</feature>
<gene>
    <name evidence="11" type="ORF">VFPPC_00658</name>
</gene>
<feature type="transmembrane region" description="Helical" evidence="9">
    <location>
        <begin position="455"/>
        <end position="474"/>
    </location>
</feature>
<evidence type="ECO:0000256" key="7">
    <source>
        <dbReference type="ARBA" id="ARBA00023136"/>
    </source>
</evidence>
<dbReference type="STRING" id="1380566.A0A179G4J0"/>
<feature type="domain" description="Sugar phosphate transporter" evidence="10">
    <location>
        <begin position="218"/>
        <end position="530"/>
    </location>
</feature>
<feature type="transmembrane region" description="Helical" evidence="9">
    <location>
        <begin position="358"/>
        <end position="377"/>
    </location>
</feature>
<evidence type="ECO:0000256" key="2">
    <source>
        <dbReference type="ARBA" id="ARBA00004477"/>
    </source>
</evidence>
<feature type="region of interest" description="Disordered" evidence="8">
    <location>
        <begin position="555"/>
        <end position="609"/>
    </location>
</feature>
<feature type="compositionally biased region" description="Low complexity" evidence="8">
    <location>
        <begin position="137"/>
        <end position="147"/>
    </location>
</feature>
<evidence type="ECO:0000259" key="10">
    <source>
        <dbReference type="Pfam" id="PF03151"/>
    </source>
</evidence>
<dbReference type="RefSeq" id="XP_018148855.1">
    <property type="nucleotide sequence ID" value="XM_018280635.1"/>
</dbReference>
<feature type="transmembrane region" description="Helical" evidence="9">
    <location>
        <begin position="330"/>
        <end position="351"/>
    </location>
</feature>
<protein>
    <submittedName>
        <fullName evidence="11">Solute carrier family 35 member C2</fullName>
    </submittedName>
</protein>
<evidence type="ECO:0000313" key="11">
    <source>
        <dbReference type="EMBL" id="OAQ72772.1"/>
    </source>
</evidence>
<sequence length="609" mass="66126">MPPDPSSTSSSSSHIISTSSPVAVDDVLSSPIVPSGDSRFELSGTTAVAPVASAAANSATHPRDEAGLGSAGNDIEMEPIPGHRRRKSSLMNPVGGHSHPSVPLPGRPSYSQNSRAQGTAASSSLVEDAKEHLDIPGRSAGDSGGSSSRDDSSRDSFSDEDLHDDEEMGLTRKDKSRKQKKRRRNTLLDNRIAREKNLSDDERKEADRNVVKSLFVNGVLILLWYFFSLSISLYNKWMFDKDRLNFAFPLFTTSTHMLVQFGLSALVLTFVPSLRPKAAHNSDGGRSRHETEPQGSIMSKMFYFTRIGPCGAATSLDIGLGNTSLKFISLTFYTMCKSSSLAFVLLFAFVFRLETPTWRLVAIIAAMTSGVILMVFGEVEFKLGGFVLVISAAFFSGLRWALTQILLLRNPATSNPFSSIFFLSPVMFVVLFSLAIPVEGFGPLWEGLKALSSEWGFWTPLFLLFPGCIAFFMIASEFALLQRTSVVTLSIAGIFKEVVTISAASIVFDDKLTPINFVGLLVTMVAIGAYNYVKITKMRQDAQIEVHERHAGAHPITPVSHSASASDMDNDDSAGETAGLLQQNDDQEQGIVTVDGDIQTNLPKPSTSQ</sequence>
<keyword evidence="7 9" id="KW-0472">Membrane</keyword>
<dbReference type="OrthoDB" id="18894at2759"/>
<evidence type="ECO:0000256" key="9">
    <source>
        <dbReference type="SAM" id="Phobius"/>
    </source>
</evidence>
<feature type="compositionally biased region" description="Polar residues" evidence="8">
    <location>
        <begin position="109"/>
        <end position="125"/>
    </location>
</feature>
<evidence type="ECO:0000256" key="6">
    <source>
        <dbReference type="ARBA" id="ARBA00022989"/>
    </source>
</evidence>
<feature type="transmembrane region" description="Helical" evidence="9">
    <location>
        <begin position="246"/>
        <end position="271"/>
    </location>
</feature>
<dbReference type="KEGG" id="pchm:VFPPC_00658"/>
<keyword evidence="6 9" id="KW-1133">Transmembrane helix</keyword>
<dbReference type="AlphaFoldDB" id="A0A179G4J0"/>
<comment type="caution">
    <text evidence="11">The sequence shown here is derived from an EMBL/GenBank/DDBJ whole genome shotgun (WGS) entry which is preliminary data.</text>
</comment>
<evidence type="ECO:0000256" key="5">
    <source>
        <dbReference type="ARBA" id="ARBA00022692"/>
    </source>
</evidence>
<feature type="transmembrane region" description="Helical" evidence="9">
    <location>
        <begin position="486"/>
        <end position="508"/>
    </location>
</feature>
<feature type="compositionally biased region" description="Basic and acidic residues" evidence="8">
    <location>
        <begin position="148"/>
        <end position="157"/>
    </location>
</feature>
<evidence type="ECO:0000256" key="3">
    <source>
        <dbReference type="ARBA" id="ARBA00010425"/>
    </source>
</evidence>